<dbReference type="EMBL" id="JAAARO010000010">
    <property type="protein sequence ID" value="KAF5741813.1"/>
    <property type="molecule type" value="Genomic_DNA"/>
</dbReference>
<evidence type="ECO:0000259" key="5">
    <source>
        <dbReference type="Pfam" id="PF05922"/>
    </source>
</evidence>
<feature type="signal peptide" evidence="4">
    <location>
        <begin position="1"/>
        <end position="24"/>
    </location>
</feature>
<accession>A0A7J7D690</accession>
<evidence type="ECO:0000313" key="6">
    <source>
        <dbReference type="EMBL" id="KAF5741813.1"/>
    </source>
</evidence>
<dbReference type="FunFam" id="3.30.70.80:FF:000003">
    <property type="entry name" value="Subtilisin-like protease SBT1.9"/>
    <property type="match status" value="1"/>
</dbReference>
<keyword evidence="7" id="KW-1185">Reference proteome</keyword>
<dbReference type="GO" id="GO:0006508">
    <property type="term" value="P:proteolysis"/>
    <property type="evidence" value="ECO:0007669"/>
    <property type="project" value="InterPro"/>
</dbReference>
<proteinExistence type="inferred from homology"/>
<dbReference type="GO" id="GO:0004252">
    <property type="term" value="F:serine-type endopeptidase activity"/>
    <property type="evidence" value="ECO:0007669"/>
    <property type="project" value="InterPro"/>
</dbReference>
<evidence type="ECO:0000256" key="1">
    <source>
        <dbReference type="ARBA" id="ARBA00004613"/>
    </source>
</evidence>
<protein>
    <submittedName>
        <fullName evidence="6">Subtilase family protein isoform 1</fullName>
    </submittedName>
</protein>
<dbReference type="Pfam" id="PF05922">
    <property type="entry name" value="Inhibitor_I9"/>
    <property type="match status" value="1"/>
</dbReference>
<name>A0A7J7D690_TRIWF</name>
<dbReference type="InParanoid" id="A0A7J7D690"/>
<dbReference type="Proteomes" id="UP000593562">
    <property type="component" value="Unassembled WGS sequence"/>
</dbReference>
<dbReference type="InterPro" id="IPR045051">
    <property type="entry name" value="SBT"/>
</dbReference>
<sequence>MTIMKNLFFYSFLYLVTIHVTASALQTYIVQLHPHGVTSSSFTSKAQWHLSFLEQAVPLDDDPSSRLLYSYHSAMEGFAAQLSETELQFLQKLPDVIAIRPDQLFQIHTTYSYKFLGLSPTSSGAWYKSGFGRGTIIGVLDTGVWPESPSFDDSGTPAVPKKWRGICQEGQEFNSSP</sequence>
<comment type="similarity">
    <text evidence="2">Belongs to the peptidase S8 family.</text>
</comment>
<reference evidence="6 7" key="1">
    <citation type="journal article" date="2020" name="Nat. Commun.">
        <title>Genome of Tripterygium wilfordii and identification of cytochrome P450 involved in triptolide biosynthesis.</title>
        <authorList>
            <person name="Tu L."/>
            <person name="Su P."/>
            <person name="Zhang Z."/>
            <person name="Gao L."/>
            <person name="Wang J."/>
            <person name="Hu T."/>
            <person name="Zhou J."/>
            <person name="Zhang Y."/>
            <person name="Zhao Y."/>
            <person name="Liu Y."/>
            <person name="Song Y."/>
            <person name="Tong Y."/>
            <person name="Lu Y."/>
            <person name="Yang J."/>
            <person name="Xu C."/>
            <person name="Jia M."/>
            <person name="Peters R.J."/>
            <person name="Huang L."/>
            <person name="Gao W."/>
        </authorList>
    </citation>
    <scope>NUCLEOTIDE SEQUENCE [LARGE SCALE GENOMIC DNA]</scope>
    <source>
        <strain evidence="7">cv. XIE 37</strain>
        <tissue evidence="6">Leaf</tissue>
    </source>
</reference>
<evidence type="ECO:0000256" key="4">
    <source>
        <dbReference type="SAM" id="SignalP"/>
    </source>
</evidence>
<feature type="chain" id="PRO_5029881494" evidence="4">
    <location>
        <begin position="25"/>
        <end position="177"/>
    </location>
</feature>
<dbReference type="AlphaFoldDB" id="A0A7J7D690"/>
<dbReference type="Gene3D" id="3.40.50.200">
    <property type="entry name" value="Peptidase S8/S53 domain"/>
    <property type="match status" value="1"/>
</dbReference>
<comment type="subcellular location">
    <subcellularLocation>
        <location evidence="1">Secreted</location>
    </subcellularLocation>
</comment>
<dbReference type="GO" id="GO:0005576">
    <property type="term" value="C:extracellular region"/>
    <property type="evidence" value="ECO:0007669"/>
    <property type="project" value="UniProtKB-SubCell"/>
</dbReference>
<evidence type="ECO:0000256" key="2">
    <source>
        <dbReference type="ARBA" id="ARBA00011073"/>
    </source>
</evidence>
<dbReference type="SUPFAM" id="SSF52743">
    <property type="entry name" value="Subtilisin-like"/>
    <property type="match status" value="1"/>
</dbReference>
<dbReference type="InterPro" id="IPR037045">
    <property type="entry name" value="S8pro/Inhibitor_I9_sf"/>
</dbReference>
<dbReference type="PANTHER" id="PTHR10795">
    <property type="entry name" value="PROPROTEIN CONVERTASE SUBTILISIN/KEXIN"/>
    <property type="match status" value="1"/>
</dbReference>
<evidence type="ECO:0000313" key="7">
    <source>
        <dbReference type="Proteomes" id="UP000593562"/>
    </source>
</evidence>
<gene>
    <name evidence="6" type="ORF">HS088_TW10G00819</name>
</gene>
<feature type="domain" description="Inhibitor I9" evidence="5">
    <location>
        <begin position="27"/>
        <end position="108"/>
    </location>
</feature>
<keyword evidence="3 4" id="KW-0732">Signal</keyword>
<dbReference type="InterPro" id="IPR036852">
    <property type="entry name" value="Peptidase_S8/S53_dom_sf"/>
</dbReference>
<comment type="caution">
    <text evidence="6">The sequence shown here is derived from an EMBL/GenBank/DDBJ whole genome shotgun (WGS) entry which is preliminary data.</text>
</comment>
<evidence type="ECO:0000256" key="3">
    <source>
        <dbReference type="ARBA" id="ARBA00022729"/>
    </source>
</evidence>
<dbReference type="Gene3D" id="3.30.70.80">
    <property type="entry name" value="Peptidase S8 propeptide/proteinase inhibitor I9"/>
    <property type="match status" value="1"/>
</dbReference>
<organism evidence="6 7">
    <name type="scientific">Tripterygium wilfordii</name>
    <name type="common">Thunder God vine</name>
    <dbReference type="NCBI Taxonomy" id="458696"/>
    <lineage>
        <taxon>Eukaryota</taxon>
        <taxon>Viridiplantae</taxon>
        <taxon>Streptophyta</taxon>
        <taxon>Embryophyta</taxon>
        <taxon>Tracheophyta</taxon>
        <taxon>Spermatophyta</taxon>
        <taxon>Magnoliopsida</taxon>
        <taxon>eudicotyledons</taxon>
        <taxon>Gunneridae</taxon>
        <taxon>Pentapetalae</taxon>
        <taxon>rosids</taxon>
        <taxon>fabids</taxon>
        <taxon>Celastrales</taxon>
        <taxon>Celastraceae</taxon>
        <taxon>Tripterygium</taxon>
    </lineage>
</organism>
<dbReference type="InterPro" id="IPR010259">
    <property type="entry name" value="S8pro/Inhibitor_I9"/>
</dbReference>